<dbReference type="RefSeq" id="WP_036716357.1">
    <property type="nucleotide sequence ID" value="NZ_KK082273.1"/>
</dbReference>
<dbReference type="Pfam" id="PF09559">
    <property type="entry name" value="Cas6"/>
    <property type="match status" value="1"/>
</dbReference>
<evidence type="ECO:0000313" key="2">
    <source>
        <dbReference type="Proteomes" id="UP000053750"/>
    </source>
</evidence>
<dbReference type="AlphaFoldDB" id="A0A9W5RZR9"/>
<sequence length="226" mass="25219">MTDDAYRESLVRLRFPLFGSGRLLLDYNEALFAGLSRIHRFIHDNTDLRISPLVGSSTFGNKLILSNPTGSAFFIQTPIPHIATLLGISGKSITLLDTHFRIGIPQIESLVPSSTLVARLVTVRGKSTESQISEYIQQELSRRFEAKAGQDYNLHILRRRILTIHGKKIYGFGVAITEISSDRLSLGIQAQPPTPSRAKYGCGFFHPGYFDEKDHEFVSDLIEASL</sequence>
<reference evidence="1 2" key="1">
    <citation type="submission" date="2014-02" db="EMBL/GenBank/DDBJ databases">
        <title>Genome sequence of Paenibacillus darwinianus reveals adaptive mechanisms for survival in Antarctic soils.</title>
        <authorList>
            <person name="Dsouza M."/>
            <person name="Taylor M.W."/>
            <person name="Turner S.J."/>
            <person name="Aislabie J."/>
        </authorList>
    </citation>
    <scope>NUCLEOTIDE SEQUENCE [LARGE SCALE GENOMIC DNA]</scope>
    <source>
        <strain evidence="1 2">CE1</strain>
    </source>
</reference>
<name>A0A9W5RZR9_9BACL</name>
<dbReference type="InterPro" id="IPR014174">
    <property type="entry name" value="CRISPR-assoc_prot_Cas6/Cmx6"/>
</dbReference>
<dbReference type="Proteomes" id="UP000053750">
    <property type="component" value="Unassembled WGS sequence"/>
</dbReference>
<gene>
    <name evidence="1" type="ORF">BG53_05960</name>
</gene>
<comment type="caution">
    <text evidence="1">The sequence shown here is derived from an EMBL/GenBank/DDBJ whole genome shotgun (WGS) entry which is preliminary data.</text>
</comment>
<keyword evidence="2" id="KW-1185">Reference proteome</keyword>
<accession>A0A9W5RZR9</accession>
<dbReference type="EMBL" id="JFHU01000185">
    <property type="protein sequence ID" value="EXX86592.1"/>
    <property type="molecule type" value="Genomic_DNA"/>
</dbReference>
<dbReference type="OrthoDB" id="9779370at2"/>
<protein>
    <submittedName>
        <fullName evidence="1">Uncharacterized protein</fullName>
    </submittedName>
</protein>
<organism evidence="1 2">
    <name type="scientific">Paenibacillus darwinianus</name>
    <dbReference type="NCBI Taxonomy" id="1380763"/>
    <lineage>
        <taxon>Bacteria</taxon>
        <taxon>Bacillati</taxon>
        <taxon>Bacillota</taxon>
        <taxon>Bacilli</taxon>
        <taxon>Bacillales</taxon>
        <taxon>Paenibacillaceae</taxon>
        <taxon>Paenibacillus</taxon>
    </lineage>
</organism>
<proteinExistence type="predicted"/>
<evidence type="ECO:0000313" key="1">
    <source>
        <dbReference type="EMBL" id="EXX86592.1"/>
    </source>
</evidence>